<dbReference type="Proteomes" id="UP000031668">
    <property type="component" value="Unassembled WGS sequence"/>
</dbReference>
<reference evidence="1 2" key="1">
    <citation type="journal article" date="2014" name="Genome Biol. Evol.">
        <title>The genome of the myxosporean Thelohanellus kitauei shows adaptations to nutrient acquisition within its fish host.</title>
        <authorList>
            <person name="Yang Y."/>
            <person name="Xiong J."/>
            <person name="Zhou Z."/>
            <person name="Huo F."/>
            <person name="Miao W."/>
            <person name="Ran C."/>
            <person name="Liu Y."/>
            <person name="Zhang J."/>
            <person name="Feng J."/>
            <person name="Wang M."/>
            <person name="Wang M."/>
            <person name="Wang L."/>
            <person name="Yao B."/>
        </authorList>
    </citation>
    <scope>NUCLEOTIDE SEQUENCE [LARGE SCALE GENOMIC DNA]</scope>
    <source>
        <strain evidence="1">Wuqing</strain>
    </source>
</reference>
<name>A0A0C2IWH9_THEKT</name>
<accession>A0A0C2IWH9</accession>
<evidence type="ECO:0000313" key="1">
    <source>
        <dbReference type="EMBL" id="KII69694.1"/>
    </source>
</evidence>
<sequence length="994" mass="115855">MIDEISTRELYEKSWLSEIDNRIDRIIILAMWITSIEGESHPQDIYTQTRLQELVGEPLFNFLFENVDSETKNLYYSGIDSSWRCSILISDGGTKFFCDNCLEHDTCDRYSMDDDKSNKVNNFGVEREEDTESGGHCEDSEDSCRSPGCYRHTSPTVAKNLPRFFYDRVGKIMKRLFKYLELLFLDDSSFDDEVEKFLAVSGNLEELSFQDKSICIASQAEKNHGSTNARKSCVVLFKTDRESPEIIETCLSFVSTLGKDSDLLQSSRSLGYICVKYCDETDKCDVLCRKINGVIRNKFPESCMFCRVIKVYKLFFMELSFTLCRFISQISRKKYELLELMSSIVNNTSLLYQLLLTESPWIGLKNHIAGYIVLPSSYSANGKLYMAKFYLRNFYKLHSALLKENDIKDYLNDIMLQLIASKRIMLYLIENDILFKMVEFVSLTFKRVGFDVLASVSDVLEKIGEKGIDHLYDLLETMHRLLLCSTQKFDITTQLHRVLFNTDSRLVRLCMAIEDMEPFMKGYCHPEEEAAADKVNDFFAHLHNILMPFTSWCTNYNEVANHVLKMFVGIFEILIERWTLDLSPVEAIEKLLTIHNIETTKFSIFNLTQRMFIDILMRSVMNKSLSPALKTRIFRDKGMLICVTRAAIISLSFEFNYKIGRWMKNTPYFDNIILAYRHINSAHYLFMQDFSALQLVISCLDSDRALKYLILNFFPTIRGKADLFHSLTSILSLSDFDDEVGLHGLIALIYNALTERHFIGKLEDYTLYLMERQLIHILAFEDRSYVDLRSRLYMDRLAFDFAYSSSNILDFGKLLSKIACLRKSQKSDDIYSLVDGYLNFANPFYFLNNYAESREFFAKLCAAYENKKCKFELPEIVELRDEFTGLNDFIFSHAFSALMMDTFFKWYKKAMKNANNPPDLPMPVLMCLCLILKVSKNPDINWQYRKELHYLFGRQTELKRRSIFEVIIAQRPKIRNPIINSIVDYFIELSEIKS</sequence>
<gene>
    <name evidence="1" type="ORF">RF11_07291</name>
</gene>
<comment type="caution">
    <text evidence="1">The sequence shown here is derived from an EMBL/GenBank/DDBJ whole genome shotgun (WGS) entry which is preliminary data.</text>
</comment>
<evidence type="ECO:0000313" key="2">
    <source>
        <dbReference type="Proteomes" id="UP000031668"/>
    </source>
</evidence>
<dbReference type="EMBL" id="JWZT01002320">
    <property type="protein sequence ID" value="KII69694.1"/>
    <property type="molecule type" value="Genomic_DNA"/>
</dbReference>
<organism evidence="1 2">
    <name type="scientific">Thelohanellus kitauei</name>
    <name type="common">Myxosporean</name>
    <dbReference type="NCBI Taxonomy" id="669202"/>
    <lineage>
        <taxon>Eukaryota</taxon>
        <taxon>Metazoa</taxon>
        <taxon>Cnidaria</taxon>
        <taxon>Myxozoa</taxon>
        <taxon>Myxosporea</taxon>
        <taxon>Bivalvulida</taxon>
        <taxon>Platysporina</taxon>
        <taxon>Myxobolidae</taxon>
        <taxon>Thelohanellus</taxon>
    </lineage>
</organism>
<proteinExistence type="predicted"/>
<protein>
    <submittedName>
        <fullName evidence="1">Uncharacterized protein</fullName>
    </submittedName>
</protein>
<keyword evidence="2" id="KW-1185">Reference proteome</keyword>
<dbReference type="OrthoDB" id="26387at2759"/>
<dbReference type="AlphaFoldDB" id="A0A0C2IWH9"/>